<dbReference type="Proteomes" id="UP000269115">
    <property type="component" value="Unassembled WGS sequence"/>
</dbReference>
<accession>A0A9X8EFR9</accession>
<gene>
    <name evidence="1" type="ORF">EDF85_3455</name>
</gene>
<dbReference type="AlphaFoldDB" id="A0A9X8EFR9"/>
<comment type="caution">
    <text evidence="1">The sequence shown here is derived from an EMBL/GenBank/DDBJ whole genome shotgun (WGS) entry which is preliminary data.</text>
</comment>
<sequence>MPEIKCEHGHTMRVGTDQWVETLTLDQLRYARDQMALKIQAAEAQPKRCVWRVCHGGLAEGNYREEDFEKAADHLLRIFKERFVEEAKAFIDRHYGTLRFEREIPHISVELVSQFEYDNEWFPAKA</sequence>
<evidence type="ECO:0000313" key="2">
    <source>
        <dbReference type="Proteomes" id="UP000269115"/>
    </source>
</evidence>
<reference evidence="1 2" key="1">
    <citation type="submission" date="2018-11" db="EMBL/GenBank/DDBJ databases">
        <title>Genomic analyses of the natural microbiome of Caenorhabditis elegans.</title>
        <authorList>
            <person name="Samuel B."/>
        </authorList>
    </citation>
    <scope>NUCLEOTIDE SEQUENCE [LARGE SCALE GENOMIC DNA]</scope>
    <source>
        <strain evidence="1 2">BIGb0473</strain>
    </source>
</reference>
<dbReference type="EMBL" id="RJUR01000014">
    <property type="protein sequence ID" value="ROQ49144.1"/>
    <property type="molecule type" value="Genomic_DNA"/>
</dbReference>
<evidence type="ECO:0000313" key="1">
    <source>
        <dbReference type="EMBL" id="ROQ49144.1"/>
    </source>
</evidence>
<name>A0A9X8EFR9_PSEPU</name>
<protein>
    <submittedName>
        <fullName evidence="1">Uncharacterized protein</fullName>
    </submittedName>
</protein>
<organism evidence="1 2">
    <name type="scientific">Pseudomonas putida</name>
    <name type="common">Arthrobacter siderocapsulatus</name>
    <dbReference type="NCBI Taxonomy" id="303"/>
    <lineage>
        <taxon>Bacteria</taxon>
        <taxon>Pseudomonadati</taxon>
        <taxon>Pseudomonadota</taxon>
        <taxon>Gammaproteobacteria</taxon>
        <taxon>Pseudomonadales</taxon>
        <taxon>Pseudomonadaceae</taxon>
        <taxon>Pseudomonas</taxon>
    </lineage>
</organism>
<dbReference type="RefSeq" id="WP_260328951.1">
    <property type="nucleotide sequence ID" value="NZ_RJUR01000014.1"/>
</dbReference>
<proteinExistence type="predicted"/>